<dbReference type="InterPro" id="IPR003787">
    <property type="entry name" value="Sulphur_relay_DsrE/F-like"/>
</dbReference>
<protein>
    <submittedName>
        <fullName evidence="1">Uncharacterized protein</fullName>
    </submittedName>
</protein>
<dbReference type="AlphaFoldDB" id="A0A3S9XAR0"/>
<dbReference type="KEGG" id="emo:DM558_01445"/>
<dbReference type="Proteomes" id="UP000273143">
    <property type="component" value="Chromosome"/>
</dbReference>
<dbReference type="PANTHER" id="PTHR34874:SF1">
    <property type="entry name" value="PROTEIN YCHN"/>
    <property type="match status" value="1"/>
</dbReference>
<dbReference type="InterPro" id="IPR027396">
    <property type="entry name" value="DsrEFH-like"/>
</dbReference>
<gene>
    <name evidence="1" type="ORF">DM558_01445</name>
</gene>
<sequence>MKVTAIISTNETEKVWNALRLTNTFLGTGHEVSIFLMNSGVEAEFIDHELFDIQKNWQIFLERGGNIVSCGTCLQFRKLTDKVSISKIGNLLDCATMVETADKVLNF</sequence>
<dbReference type="EMBL" id="CP029822">
    <property type="protein sequence ID" value="AZS49520.1"/>
    <property type="molecule type" value="Genomic_DNA"/>
</dbReference>
<dbReference type="SUPFAM" id="SSF75169">
    <property type="entry name" value="DsrEFH-like"/>
    <property type="match status" value="1"/>
</dbReference>
<proteinExistence type="predicted"/>
<dbReference type="Pfam" id="PF02635">
    <property type="entry name" value="DsrE"/>
    <property type="match status" value="1"/>
</dbReference>
<organism evidence="1 2">
    <name type="scientific">Entomomonas moraniae</name>
    <dbReference type="NCBI Taxonomy" id="2213226"/>
    <lineage>
        <taxon>Bacteria</taxon>
        <taxon>Pseudomonadati</taxon>
        <taxon>Pseudomonadota</taxon>
        <taxon>Gammaproteobacteria</taxon>
        <taxon>Pseudomonadales</taxon>
        <taxon>Pseudomonadaceae</taxon>
        <taxon>Entomomonas</taxon>
    </lineage>
</organism>
<evidence type="ECO:0000313" key="2">
    <source>
        <dbReference type="Proteomes" id="UP000273143"/>
    </source>
</evidence>
<dbReference type="GO" id="GO:0005829">
    <property type="term" value="C:cytosol"/>
    <property type="evidence" value="ECO:0007669"/>
    <property type="project" value="TreeGrafter"/>
</dbReference>
<name>A0A3S9XAR0_9GAMM</name>
<keyword evidence="2" id="KW-1185">Reference proteome</keyword>
<dbReference type="RefSeq" id="WP_127161724.1">
    <property type="nucleotide sequence ID" value="NZ_CP029822.1"/>
</dbReference>
<evidence type="ECO:0000313" key="1">
    <source>
        <dbReference type="EMBL" id="AZS49520.1"/>
    </source>
</evidence>
<reference evidence="2" key="1">
    <citation type="submission" date="2018-06" db="EMBL/GenBank/DDBJ databases">
        <title>Complete genome of Pseudomonas insecticola strain QZS01.</title>
        <authorList>
            <person name="Wang J."/>
            <person name="Su Q."/>
        </authorList>
    </citation>
    <scope>NUCLEOTIDE SEQUENCE [LARGE SCALE GENOMIC DNA]</scope>
    <source>
        <strain evidence="2">QZS01</strain>
    </source>
</reference>
<dbReference type="Gene3D" id="3.40.1260.10">
    <property type="entry name" value="DsrEFH-like"/>
    <property type="match status" value="1"/>
</dbReference>
<accession>A0A3S9XAR0</accession>
<dbReference type="PANTHER" id="PTHR34874">
    <property type="entry name" value="PROTEIN YCHN"/>
    <property type="match status" value="1"/>
</dbReference>